<feature type="region of interest" description="Disordered" evidence="1">
    <location>
        <begin position="1"/>
        <end position="32"/>
    </location>
</feature>
<evidence type="ECO:0000256" key="1">
    <source>
        <dbReference type="SAM" id="MobiDB-lite"/>
    </source>
</evidence>
<name>A0A1V9ZBV5_9STRA</name>
<dbReference type="STRING" id="74557.A0A1V9ZBV5"/>
<sequence length="408" mass="45228">MHHRQTLPPNAGKKQTPSANESTANCLSFDTRPITPEGVRKYRKSYFAEPGTRIVHSGLIDDMKHIDTTKKYGITTRNSDHVDIDIMPARIPSDHALITQAKLEAVYQSTKREPLGKSYTRGHVYSQTIFGAPPPEITDTTKELIYTAPYNETTEAKALYKRSHGASDPGEQKNRGYQVPIDLNTTRFGAQKVKNDGGVSSALNPELDEQVSKLTITSKNVEDMKSTMDQLGRPRNLGYNRAHENNDHVFGVKLPKDGAGAGDCIQGHYSFEEQQPDSDLGRPVNRGWMNATADDRSFGVPSIRSDVVPPQKRSLADAQNYGDDVAAQELLYPQHYSSLGVQDTEFSQPRTKQYLADLFAKIGYKLPAAVVDRLYANAGGTTPRGVSIQAFRDALNDYLDSEDNNPRK</sequence>
<gene>
    <name evidence="3" type="ORF">THRCLA_07905</name>
</gene>
<comment type="caution">
    <text evidence="3">The sequence shown here is derived from an EMBL/GenBank/DDBJ whole genome shotgun (WGS) entry which is preliminary data.</text>
</comment>
<evidence type="ECO:0000259" key="2">
    <source>
        <dbReference type="Pfam" id="PF25325"/>
    </source>
</evidence>
<dbReference type="Proteomes" id="UP000243217">
    <property type="component" value="Unassembled WGS sequence"/>
</dbReference>
<evidence type="ECO:0000313" key="3">
    <source>
        <dbReference type="EMBL" id="OQR95407.1"/>
    </source>
</evidence>
<protein>
    <recommendedName>
        <fullName evidence="2">EFHB C-terminal EF-hand domain-containing protein</fullName>
    </recommendedName>
</protein>
<dbReference type="EMBL" id="JNBS01002115">
    <property type="protein sequence ID" value="OQR95407.1"/>
    <property type="molecule type" value="Genomic_DNA"/>
</dbReference>
<dbReference type="AlphaFoldDB" id="A0A1V9ZBV5"/>
<keyword evidence="4" id="KW-1185">Reference proteome</keyword>
<feature type="domain" description="EFHB C-terminal EF-hand" evidence="2">
    <location>
        <begin position="329"/>
        <end position="399"/>
    </location>
</feature>
<dbReference type="Pfam" id="PF25325">
    <property type="entry name" value="EF-hand_EFHB_C"/>
    <property type="match status" value="1"/>
</dbReference>
<proteinExistence type="predicted"/>
<reference evidence="3 4" key="1">
    <citation type="journal article" date="2014" name="Genome Biol. Evol.">
        <title>The secreted proteins of Achlya hypogyna and Thraustotheca clavata identify the ancestral oomycete secretome and reveal gene acquisitions by horizontal gene transfer.</title>
        <authorList>
            <person name="Misner I."/>
            <person name="Blouin N."/>
            <person name="Leonard G."/>
            <person name="Richards T.A."/>
            <person name="Lane C.E."/>
        </authorList>
    </citation>
    <scope>NUCLEOTIDE SEQUENCE [LARGE SCALE GENOMIC DNA]</scope>
    <source>
        <strain evidence="3 4">ATCC 34112</strain>
    </source>
</reference>
<organism evidence="3 4">
    <name type="scientific">Thraustotheca clavata</name>
    <dbReference type="NCBI Taxonomy" id="74557"/>
    <lineage>
        <taxon>Eukaryota</taxon>
        <taxon>Sar</taxon>
        <taxon>Stramenopiles</taxon>
        <taxon>Oomycota</taxon>
        <taxon>Saprolegniomycetes</taxon>
        <taxon>Saprolegniales</taxon>
        <taxon>Achlyaceae</taxon>
        <taxon>Thraustotheca</taxon>
    </lineage>
</organism>
<accession>A0A1V9ZBV5</accession>
<dbReference type="InterPro" id="IPR057428">
    <property type="entry name" value="EFHB_EF-hand_C"/>
</dbReference>
<evidence type="ECO:0000313" key="4">
    <source>
        <dbReference type="Proteomes" id="UP000243217"/>
    </source>
</evidence>
<feature type="compositionally biased region" description="Polar residues" evidence="1">
    <location>
        <begin position="13"/>
        <end position="28"/>
    </location>
</feature>
<dbReference type="OrthoDB" id="2096280at2759"/>